<dbReference type="EMBL" id="BEYU01000036">
    <property type="protein sequence ID" value="GBG27825.1"/>
    <property type="molecule type" value="Genomic_DNA"/>
</dbReference>
<evidence type="ECO:0000313" key="2">
    <source>
        <dbReference type="Proteomes" id="UP000241890"/>
    </source>
</evidence>
<comment type="caution">
    <text evidence="1">The sequence shown here is derived from an EMBL/GenBank/DDBJ whole genome shotgun (WGS) entry which is preliminary data.</text>
</comment>
<accession>A0A2R5GB60</accession>
<name>A0A2R5GB60_9STRA</name>
<protein>
    <submittedName>
        <fullName evidence="1">Uncharacterized protein</fullName>
    </submittedName>
</protein>
<evidence type="ECO:0000313" key="1">
    <source>
        <dbReference type="EMBL" id="GBG27825.1"/>
    </source>
</evidence>
<sequence>MASSSHQLSMEIFPSGLDIAQEQMRLQLGGPRVDEDGFLQPDSSEDDCWRVAQTDMKNLTALTELDWACREKMHIIEATWYISSCDGERSITEQPLLPAPGDEERSVPTHVDATSWTVTEWYLYFVAEREPVVLDNDNQIVVDLAGVKFAANPLQANYAKYPRLREADVACLRGSFAEGSTLYVPAASAFSLKARTPSIALEFTFADEKGRSVLRELARVQLLHNRDKQLGGLMRFVTEPESTSFAGALMQEGKRNDGEASLLHFSAWQRQTRLQLLAGLAIPAQPKVELAQSGRRGLRVRVRVPSRLPQEFQDPGRYGLVSQHLENLPADLCLTISDVLEVMVMHSLDEESRPAEQAVPVWASAFSPRKFDVYGDARWANPRDASALVTKAMIMRAAREHQKDLGKVSRSTTEPLRGNNCSFLLYWLPANLYKVF</sequence>
<reference evidence="1 2" key="1">
    <citation type="submission" date="2017-12" db="EMBL/GenBank/DDBJ databases">
        <title>Sequencing, de novo assembly and annotation of complete genome of a new Thraustochytrid species, strain FCC1311.</title>
        <authorList>
            <person name="Sedici K."/>
            <person name="Godart F."/>
            <person name="Aiese Cigliano R."/>
            <person name="Sanseverino W."/>
            <person name="Barakat M."/>
            <person name="Ortet P."/>
            <person name="Marechal E."/>
            <person name="Cagnac O."/>
            <person name="Amato A."/>
        </authorList>
    </citation>
    <scope>NUCLEOTIDE SEQUENCE [LARGE SCALE GENOMIC DNA]</scope>
</reference>
<dbReference type="Proteomes" id="UP000241890">
    <property type="component" value="Unassembled WGS sequence"/>
</dbReference>
<dbReference type="InParanoid" id="A0A2R5GB60"/>
<dbReference type="AlphaFoldDB" id="A0A2R5GB60"/>
<keyword evidence="2" id="KW-1185">Reference proteome</keyword>
<gene>
    <name evidence="1" type="ORF">FCC1311_040482</name>
</gene>
<proteinExistence type="predicted"/>
<organism evidence="1 2">
    <name type="scientific">Hondaea fermentalgiana</name>
    <dbReference type="NCBI Taxonomy" id="2315210"/>
    <lineage>
        <taxon>Eukaryota</taxon>
        <taxon>Sar</taxon>
        <taxon>Stramenopiles</taxon>
        <taxon>Bigyra</taxon>
        <taxon>Labyrinthulomycetes</taxon>
        <taxon>Thraustochytrida</taxon>
        <taxon>Thraustochytriidae</taxon>
        <taxon>Hondaea</taxon>
    </lineage>
</organism>